<name>A0A1Q9A8X8_9HYPH</name>
<organism evidence="1 2">
    <name type="scientific">Allorhizobium taibaishanense</name>
    <dbReference type="NCBI Taxonomy" id="887144"/>
    <lineage>
        <taxon>Bacteria</taxon>
        <taxon>Pseudomonadati</taxon>
        <taxon>Pseudomonadota</taxon>
        <taxon>Alphaproteobacteria</taxon>
        <taxon>Hyphomicrobiales</taxon>
        <taxon>Rhizobiaceae</taxon>
        <taxon>Rhizobium/Agrobacterium group</taxon>
        <taxon>Allorhizobium</taxon>
    </lineage>
</organism>
<sequence length="81" mass="9176">MVRILANNDALSIKFYAVHFTAQNMSFRSPRYPANKARAAADHYDLKPEHMNEFGYVAAYRFGFSAAADYCLAISAKSHRK</sequence>
<protein>
    <submittedName>
        <fullName evidence="1">Uncharacterized protein</fullName>
    </submittedName>
</protein>
<dbReference type="Proteomes" id="UP000185598">
    <property type="component" value="Unassembled WGS sequence"/>
</dbReference>
<keyword evidence="2" id="KW-1185">Reference proteome</keyword>
<accession>A0A1Q9A8X8</accession>
<gene>
    <name evidence="1" type="ORF">BJF91_07470</name>
</gene>
<dbReference type="AlphaFoldDB" id="A0A1Q9A8X8"/>
<dbReference type="EMBL" id="MKIN01000020">
    <property type="protein sequence ID" value="OLP51053.1"/>
    <property type="molecule type" value="Genomic_DNA"/>
</dbReference>
<dbReference type="STRING" id="887144.BJF91_07470"/>
<evidence type="ECO:0000313" key="2">
    <source>
        <dbReference type="Proteomes" id="UP000185598"/>
    </source>
</evidence>
<proteinExistence type="predicted"/>
<evidence type="ECO:0000313" key="1">
    <source>
        <dbReference type="EMBL" id="OLP51053.1"/>
    </source>
</evidence>
<reference evidence="1 2" key="1">
    <citation type="submission" date="2016-09" db="EMBL/GenBank/DDBJ databases">
        <title>Rhizobium oryziradicis sp. nov., isolated from the root of rice.</title>
        <authorList>
            <person name="Zhao J."/>
            <person name="Zhang X."/>
        </authorList>
    </citation>
    <scope>NUCLEOTIDE SEQUENCE [LARGE SCALE GENOMIC DNA]</scope>
    <source>
        <strain evidence="1 2">14971</strain>
    </source>
</reference>
<comment type="caution">
    <text evidence="1">The sequence shown here is derived from an EMBL/GenBank/DDBJ whole genome shotgun (WGS) entry which is preliminary data.</text>
</comment>